<dbReference type="InterPro" id="IPR011356">
    <property type="entry name" value="Leucine_aapep/pepB"/>
</dbReference>
<dbReference type="AlphaFoldDB" id="A0A6P8ZBR5"/>
<reference evidence="7" key="1">
    <citation type="submission" date="2025-08" db="UniProtKB">
        <authorList>
            <consortium name="RefSeq"/>
        </authorList>
    </citation>
    <scope>IDENTIFICATION</scope>
    <source>
        <strain evidence="7">15112-1751.03</strain>
        <tissue evidence="7">Whole Adult</tissue>
    </source>
</reference>
<dbReference type="Gene3D" id="3.40.50.10590">
    <property type="entry name" value="Zn-dependent exopeptidases"/>
    <property type="match status" value="1"/>
</dbReference>
<keyword evidence="6" id="KW-1185">Reference proteome</keyword>
<evidence type="ECO:0000313" key="6">
    <source>
        <dbReference type="Proteomes" id="UP000515160"/>
    </source>
</evidence>
<feature type="domain" description="Cytosol aminopeptidase" evidence="5">
    <location>
        <begin position="396"/>
        <end position="403"/>
    </location>
</feature>
<dbReference type="RefSeq" id="XP_034113912.2">
    <property type="nucleotide sequence ID" value="XM_034258021.2"/>
</dbReference>
<dbReference type="Gene3D" id="3.40.630.10">
    <property type="entry name" value="Zn peptidases"/>
    <property type="match status" value="1"/>
</dbReference>
<dbReference type="SUPFAM" id="SSF53187">
    <property type="entry name" value="Zn-dependent exopeptidases"/>
    <property type="match status" value="1"/>
</dbReference>
<evidence type="ECO:0000256" key="2">
    <source>
        <dbReference type="ARBA" id="ARBA00022438"/>
    </source>
</evidence>
<dbReference type="GO" id="GO:0070006">
    <property type="term" value="F:metalloaminopeptidase activity"/>
    <property type="evidence" value="ECO:0007669"/>
    <property type="project" value="InterPro"/>
</dbReference>
<dbReference type="Pfam" id="PF00883">
    <property type="entry name" value="Peptidase_M17"/>
    <property type="match status" value="1"/>
</dbReference>
<dbReference type="PANTHER" id="PTHR11963:SF4">
    <property type="entry name" value="AMINOPEPTIDASE NPEPL1-RELATED"/>
    <property type="match status" value="1"/>
</dbReference>
<dbReference type="OrthoDB" id="412814at2759"/>
<dbReference type="Proteomes" id="UP000515160">
    <property type="component" value="Chromosome 2R"/>
</dbReference>
<evidence type="ECO:0000259" key="5">
    <source>
        <dbReference type="PROSITE" id="PS00631"/>
    </source>
</evidence>
<dbReference type="CDD" id="cd00433">
    <property type="entry name" value="Peptidase_M17"/>
    <property type="match status" value="1"/>
</dbReference>
<sequence length="570" mass="61314">MIRTGVKSVIPIKLCHVHKFTVQSQGFAPTWSIINSSNSTIKMATEIKFNESLTRSDPQLQPVLIIGQLRHLNLLKFGHLASKLEPRVTEETFKSAIACLHPAPTDKCSLYLDVATVAALPLKASRHNTASRAHSITRLVKNHVLNVNEENVVLVCERENIFASACAVVRAFPLYSRKTGSGSGNKTPNAGGDADASRSVINVEFVVIDKDGCIEEKPLTQDELNCLQESERSIRLAARIVDTPCNEMNVDHFIENVREFGKELSLEPQIIRGEELKERGFGGIYGVGKAAAVPPALVVLSHEPKGAQETIALVGKGIVYDTGGLSIKGKTAMPGMKRDCGGAAAILGAFYTAVKCGFKDNLHAVFCLAENSVGPNATRPDDIHTLYSGRTVEINNTDAEGRLVLADGVCFANKDLKANIILDMATLTGAQGIATGKYHGAILTNSEPWEAKALQAGRKSGDLLAPIIYSPELHFSEFASAVADMKNSVADRQNAQASCAGLFVAAHLGFDYPGVWMHVDMATPVHCGERATGYGVALLLTLFGSRTNCALLQSIAPTDEEPPSKRMCRD</sequence>
<evidence type="ECO:0000313" key="7">
    <source>
        <dbReference type="RefSeq" id="XP_034113912.2"/>
    </source>
</evidence>
<dbReference type="InterPro" id="IPR000819">
    <property type="entry name" value="Peptidase_M17_C"/>
</dbReference>
<dbReference type="PROSITE" id="PS00631">
    <property type="entry name" value="CYTOSOL_AP"/>
    <property type="match status" value="1"/>
</dbReference>
<dbReference type="GO" id="GO:0005737">
    <property type="term" value="C:cytoplasm"/>
    <property type="evidence" value="ECO:0007669"/>
    <property type="project" value="InterPro"/>
</dbReference>
<protein>
    <submittedName>
        <fullName evidence="7">Probable aminopeptidase NPEPL1 isoform X1</fullName>
    </submittedName>
</protein>
<dbReference type="InterPro" id="IPR041417">
    <property type="entry name" value="NPEPL1_N"/>
</dbReference>
<accession>A0A6P8ZBR5</accession>
<proteinExistence type="inferred from homology"/>
<evidence type="ECO:0000256" key="3">
    <source>
        <dbReference type="ARBA" id="ARBA00022670"/>
    </source>
</evidence>
<gene>
    <name evidence="7" type="primary">LOC117574272</name>
</gene>
<comment type="similarity">
    <text evidence="1">Belongs to the peptidase M17 family.</text>
</comment>
<dbReference type="CTD" id="41587"/>
<dbReference type="GO" id="GO:0006508">
    <property type="term" value="P:proteolysis"/>
    <property type="evidence" value="ECO:0007669"/>
    <property type="project" value="UniProtKB-KW"/>
</dbReference>
<dbReference type="GO" id="GO:0030145">
    <property type="term" value="F:manganese ion binding"/>
    <property type="evidence" value="ECO:0007669"/>
    <property type="project" value="InterPro"/>
</dbReference>
<dbReference type="GeneID" id="117574272"/>
<dbReference type="Pfam" id="PF18295">
    <property type="entry name" value="Pdase_M17_N2"/>
    <property type="match status" value="1"/>
</dbReference>
<dbReference type="FunFam" id="3.40.630.10:FF:000035">
    <property type="entry name" value="Probable aminopeptidase NPEPL1"/>
    <property type="match status" value="1"/>
</dbReference>
<evidence type="ECO:0000256" key="1">
    <source>
        <dbReference type="ARBA" id="ARBA00009528"/>
    </source>
</evidence>
<organism evidence="6 7">
    <name type="scientific">Drosophila albomicans</name>
    <name type="common">Fruit fly</name>
    <dbReference type="NCBI Taxonomy" id="7291"/>
    <lineage>
        <taxon>Eukaryota</taxon>
        <taxon>Metazoa</taxon>
        <taxon>Ecdysozoa</taxon>
        <taxon>Arthropoda</taxon>
        <taxon>Hexapoda</taxon>
        <taxon>Insecta</taxon>
        <taxon>Pterygota</taxon>
        <taxon>Neoptera</taxon>
        <taxon>Endopterygota</taxon>
        <taxon>Diptera</taxon>
        <taxon>Brachycera</taxon>
        <taxon>Muscomorpha</taxon>
        <taxon>Ephydroidea</taxon>
        <taxon>Drosophilidae</taxon>
        <taxon>Drosophila</taxon>
    </lineage>
</organism>
<evidence type="ECO:0000256" key="4">
    <source>
        <dbReference type="ARBA" id="ARBA00022801"/>
    </source>
</evidence>
<keyword evidence="3" id="KW-0645">Protease</keyword>
<keyword evidence="4" id="KW-0378">Hydrolase</keyword>
<dbReference type="PRINTS" id="PR00481">
    <property type="entry name" value="LAMNOPPTDASE"/>
</dbReference>
<keyword evidence="2 7" id="KW-0031">Aminopeptidase</keyword>
<name>A0A6P8ZBR5_DROAB</name>
<dbReference type="PANTHER" id="PTHR11963">
    <property type="entry name" value="LEUCINE AMINOPEPTIDASE-RELATED"/>
    <property type="match status" value="1"/>
</dbReference>